<accession>A0A2I1M4U2</accession>
<dbReference type="InterPro" id="IPR007530">
    <property type="entry name" value="Aminoglycoside_adenylylTfrase"/>
</dbReference>
<name>A0A2I1M4U2_9FIRM</name>
<keyword evidence="2" id="KW-1185">Reference proteome</keyword>
<proteinExistence type="predicted"/>
<evidence type="ECO:0008006" key="3">
    <source>
        <dbReference type="Google" id="ProtNLM"/>
    </source>
</evidence>
<dbReference type="AlphaFoldDB" id="A0A2I1M4U2"/>
<dbReference type="Pfam" id="PF04439">
    <property type="entry name" value="Adenyl_transf"/>
    <property type="match status" value="1"/>
</dbReference>
<evidence type="ECO:0000313" key="2">
    <source>
        <dbReference type="Proteomes" id="UP000234335"/>
    </source>
</evidence>
<dbReference type="Proteomes" id="UP000234335">
    <property type="component" value="Unassembled WGS sequence"/>
</dbReference>
<dbReference type="EMBL" id="PKGS01000009">
    <property type="protein sequence ID" value="PKZ15138.1"/>
    <property type="molecule type" value="Genomic_DNA"/>
</dbReference>
<evidence type="ECO:0000313" key="1">
    <source>
        <dbReference type="EMBL" id="PKZ15138.1"/>
    </source>
</evidence>
<reference evidence="1 2" key="1">
    <citation type="submission" date="2017-12" db="EMBL/GenBank/DDBJ databases">
        <title>Phylogenetic diversity of female urinary microbiome.</title>
        <authorList>
            <person name="Thomas-White K."/>
            <person name="Wolfe A.J."/>
        </authorList>
    </citation>
    <scope>NUCLEOTIDE SEQUENCE [LARGE SCALE GENOMIC DNA]</scope>
    <source>
        <strain evidence="1 2">UMB0119</strain>
    </source>
</reference>
<dbReference type="Gene3D" id="1.20.120.330">
    <property type="entry name" value="Nucleotidyltransferases domain 2"/>
    <property type="match status" value="1"/>
</dbReference>
<comment type="caution">
    <text evidence="1">The sequence shown here is derived from an EMBL/GenBank/DDBJ whole genome shotgun (WGS) entry which is preliminary data.</text>
</comment>
<gene>
    <name evidence="1" type="ORF">CYJ34_08645</name>
</gene>
<dbReference type="RefSeq" id="WP_101540882.1">
    <property type="nucleotide sequence ID" value="NZ_CALTZC010000009.1"/>
</dbReference>
<dbReference type="SUPFAM" id="SSF81631">
    <property type="entry name" value="PAP/OAS1 substrate-binding domain"/>
    <property type="match status" value="1"/>
</dbReference>
<organism evidence="1 2">
    <name type="scientific">Anaerococcus octavius</name>
    <dbReference type="NCBI Taxonomy" id="54007"/>
    <lineage>
        <taxon>Bacteria</taxon>
        <taxon>Bacillati</taxon>
        <taxon>Bacillota</taxon>
        <taxon>Tissierellia</taxon>
        <taxon>Tissierellales</taxon>
        <taxon>Peptoniphilaceae</taxon>
        <taxon>Anaerococcus</taxon>
    </lineage>
</organism>
<protein>
    <recommendedName>
        <fullName evidence="3">Streptomycin adenylyltransferase</fullName>
    </recommendedName>
</protein>
<sequence length="276" mass="32436">MRNDINNKLISYAKTNDAIESIFCIKNENYDSFYKVYTIVNDIIIGKLEEELVGLFDDVILVNRIKEEFSIDKSKVPFTSINIYKKDNTKITESIISSEYADVFLKTLPKDIEFIYTKIGTDRLDINENFKYEVPKEYEFVSTIRNFFASAIEVSLYISEKDEIAASLKMQEVRNYLLSMINFYIKDKYAYTMDKGYDGQKLKSTLDVDTKEKFLLTYHHEDFMDIYNSLFKACVLFRKIAMQLAIDLGYEYPKKIDVESLKILRANYKKLESFLS</sequence>